<evidence type="ECO:0000256" key="4">
    <source>
        <dbReference type="ARBA" id="ARBA00022475"/>
    </source>
</evidence>
<evidence type="ECO:0000256" key="23">
    <source>
        <dbReference type="ARBA" id="ARBA00048180"/>
    </source>
</evidence>
<dbReference type="Pfam" id="PF03061">
    <property type="entry name" value="4HBT"/>
    <property type="match status" value="1"/>
</dbReference>
<evidence type="ECO:0000256" key="19">
    <source>
        <dbReference type="ARBA" id="ARBA00047588"/>
    </source>
</evidence>
<protein>
    <recommendedName>
        <fullName evidence="17">Acyl-coenzyme A thioesterase THEM4</fullName>
        <ecNumber evidence="16">3.1.2.2</ecNumber>
    </recommendedName>
    <alternativeName>
        <fullName evidence="18">Thioesterase superfamily member 4</fullName>
    </alternativeName>
</protein>
<comment type="catalytic activity">
    <reaction evidence="13">
        <text>(5Z,8Z,11Z,14Z)-eicosatetraenoyl-CoA + H2O = (5Z,8Z,11Z,14Z)-eicosatetraenoate + CoA + H(+)</text>
        <dbReference type="Rhea" id="RHEA:40151"/>
        <dbReference type="ChEBI" id="CHEBI:15377"/>
        <dbReference type="ChEBI" id="CHEBI:15378"/>
        <dbReference type="ChEBI" id="CHEBI:32395"/>
        <dbReference type="ChEBI" id="CHEBI:57287"/>
        <dbReference type="ChEBI" id="CHEBI:57368"/>
    </reaction>
    <physiologicalReaction direction="left-to-right" evidence="13">
        <dbReference type="Rhea" id="RHEA:40152"/>
    </physiologicalReaction>
</comment>
<evidence type="ECO:0000313" key="26">
    <source>
        <dbReference type="Proteomes" id="UP000825008"/>
    </source>
</evidence>
<evidence type="ECO:0000256" key="21">
    <source>
        <dbReference type="ARBA" id="ARBA00047969"/>
    </source>
</evidence>
<dbReference type="Gene3D" id="3.10.129.10">
    <property type="entry name" value="Hotdog Thioesterase"/>
    <property type="match status" value="1"/>
</dbReference>
<dbReference type="EC" id="3.1.2.2" evidence="16"/>
<comment type="catalytic activity">
    <reaction evidence="21">
        <text>decanoyl-CoA + H2O = decanoate + CoA + H(+)</text>
        <dbReference type="Rhea" id="RHEA:40059"/>
        <dbReference type="ChEBI" id="CHEBI:15377"/>
        <dbReference type="ChEBI" id="CHEBI:15378"/>
        <dbReference type="ChEBI" id="CHEBI:27689"/>
        <dbReference type="ChEBI" id="CHEBI:57287"/>
        <dbReference type="ChEBI" id="CHEBI:61430"/>
    </reaction>
    <physiologicalReaction direction="left-to-right" evidence="21">
        <dbReference type="Rhea" id="RHEA:40060"/>
    </physiologicalReaction>
</comment>
<dbReference type="GO" id="GO:0005737">
    <property type="term" value="C:cytoplasm"/>
    <property type="evidence" value="ECO:0007669"/>
    <property type="project" value="UniProtKB-SubCell"/>
</dbReference>
<evidence type="ECO:0000256" key="14">
    <source>
        <dbReference type="ARBA" id="ARBA00037002"/>
    </source>
</evidence>
<name>A0A9X7WMU6_9MYCO</name>
<keyword evidence="8" id="KW-0276">Fatty acid metabolism</keyword>
<evidence type="ECO:0000256" key="17">
    <source>
        <dbReference type="ARBA" id="ARBA00040123"/>
    </source>
</evidence>
<feature type="domain" description="Thioesterase" evidence="24">
    <location>
        <begin position="37"/>
        <end position="107"/>
    </location>
</feature>
<comment type="catalytic activity">
    <reaction evidence="19">
        <text>octanoyl-CoA + H2O = octanoate + CoA + H(+)</text>
        <dbReference type="Rhea" id="RHEA:30143"/>
        <dbReference type="ChEBI" id="CHEBI:15377"/>
        <dbReference type="ChEBI" id="CHEBI:15378"/>
        <dbReference type="ChEBI" id="CHEBI:25646"/>
        <dbReference type="ChEBI" id="CHEBI:57287"/>
        <dbReference type="ChEBI" id="CHEBI:57386"/>
    </reaction>
    <physiologicalReaction direction="left-to-right" evidence="19">
        <dbReference type="Rhea" id="RHEA:30144"/>
    </physiologicalReaction>
</comment>
<proteinExistence type="inferred from homology"/>
<keyword evidence="4" id="KW-1003">Cell membrane</keyword>
<keyword evidence="11" id="KW-0472">Membrane</keyword>
<evidence type="ECO:0000256" key="7">
    <source>
        <dbReference type="ARBA" id="ARBA00022801"/>
    </source>
</evidence>
<evidence type="ECO:0000256" key="18">
    <source>
        <dbReference type="ARBA" id="ARBA00043210"/>
    </source>
</evidence>
<evidence type="ECO:0000256" key="5">
    <source>
        <dbReference type="ARBA" id="ARBA00022490"/>
    </source>
</evidence>
<keyword evidence="7" id="KW-0378">Hydrolase</keyword>
<keyword evidence="10" id="KW-0443">Lipid metabolism</keyword>
<reference evidence="25" key="1">
    <citation type="submission" date="2021-08" db="EMBL/GenBank/DDBJ databases">
        <title>Whole genome sequencing of non-tuberculosis mycobacteria type-strains.</title>
        <authorList>
            <person name="Igarashi Y."/>
            <person name="Osugi A."/>
            <person name="Mitarai S."/>
        </authorList>
    </citation>
    <scope>NUCLEOTIDE SEQUENCE</scope>
    <source>
        <strain evidence="25">JCM 30995</strain>
    </source>
</reference>
<keyword evidence="5" id="KW-0963">Cytoplasm</keyword>
<dbReference type="GO" id="GO:0016020">
    <property type="term" value="C:membrane"/>
    <property type="evidence" value="ECO:0007669"/>
    <property type="project" value="UniProtKB-SubCell"/>
</dbReference>
<gene>
    <name evidence="25" type="ORF">K3U94_19045</name>
</gene>
<keyword evidence="9" id="KW-0809">Transit peptide</keyword>
<dbReference type="InterPro" id="IPR029069">
    <property type="entry name" value="HotDog_dom_sf"/>
</dbReference>
<evidence type="ECO:0000256" key="8">
    <source>
        <dbReference type="ARBA" id="ARBA00022832"/>
    </source>
</evidence>
<dbReference type="EMBL" id="CP080997">
    <property type="protein sequence ID" value="QZA10244.1"/>
    <property type="molecule type" value="Genomic_DNA"/>
</dbReference>
<evidence type="ECO:0000256" key="12">
    <source>
        <dbReference type="ARBA" id="ARBA00023273"/>
    </source>
</evidence>
<evidence type="ECO:0000259" key="24">
    <source>
        <dbReference type="Pfam" id="PF03061"/>
    </source>
</evidence>
<dbReference type="PANTHER" id="PTHR12418:SF19">
    <property type="entry name" value="ACYL-COENZYME A THIOESTERASE THEM4"/>
    <property type="match status" value="1"/>
</dbReference>
<evidence type="ECO:0000256" key="10">
    <source>
        <dbReference type="ARBA" id="ARBA00023098"/>
    </source>
</evidence>
<evidence type="ECO:0000256" key="15">
    <source>
        <dbReference type="ARBA" id="ARBA00038456"/>
    </source>
</evidence>
<dbReference type="SUPFAM" id="SSF54637">
    <property type="entry name" value="Thioesterase/thiol ester dehydrase-isomerase"/>
    <property type="match status" value="1"/>
</dbReference>
<evidence type="ECO:0000256" key="22">
    <source>
        <dbReference type="ARBA" id="ARBA00048074"/>
    </source>
</evidence>
<dbReference type="CDD" id="cd03443">
    <property type="entry name" value="PaaI_thioesterase"/>
    <property type="match status" value="1"/>
</dbReference>
<evidence type="ECO:0000256" key="1">
    <source>
        <dbReference type="ARBA" id="ARBA00004170"/>
    </source>
</evidence>
<comment type="catalytic activity">
    <reaction evidence="20">
        <text>hexadecanoyl-CoA + H2O = hexadecanoate + CoA + H(+)</text>
        <dbReference type="Rhea" id="RHEA:16645"/>
        <dbReference type="ChEBI" id="CHEBI:7896"/>
        <dbReference type="ChEBI" id="CHEBI:15377"/>
        <dbReference type="ChEBI" id="CHEBI:15378"/>
        <dbReference type="ChEBI" id="CHEBI:57287"/>
        <dbReference type="ChEBI" id="CHEBI:57379"/>
        <dbReference type="EC" id="3.1.2.2"/>
    </reaction>
    <physiologicalReaction direction="left-to-right" evidence="20">
        <dbReference type="Rhea" id="RHEA:16646"/>
    </physiologicalReaction>
</comment>
<dbReference type="GO" id="GO:0006631">
    <property type="term" value="P:fatty acid metabolic process"/>
    <property type="evidence" value="ECO:0007669"/>
    <property type="project" value="UniProtKB-KW"/>
</dbReference>
<comment type="catalytic activity">
    <reaction evidence="22">
        <text>dodecanoyl-CoA + H2O = dodecanoate + CoA + H(+)</text>
        <dbReference type="Rhea" id="RHEA:30135"/>
        <dbReference type="ChEBI" id="CHEBI:15377"/>
        <dbReference type="ChEBI" id="CHEBI:15378"/>
        <dbReference type="ChEBI" id="CHEBI:18262"/>
        <dbReference type="ChEBI" id="CHEBI:57287"/>
        <dbReference type="ChEBI" id="CHEBI:57375"/>
    </reaction>
    <physiologicalReaction direction="left-to-right" evidence="22">
        <dbReference type="Rhea" id="RHEA:30136"/>
    </physiologicalReaction>
</comment>
<organism evidence="25 26">
    <name type="scientific">Mycolicibacter heraklionensis</name>
    <dbReference type="NCBI Taxonomy" id="512402"/>
    <lineage>
        <taxon>Bacteria</taxon>
        <taxon>Bacillati</taxon>
        <taxon>Actinomycetota</taxon>
        <taxon>Actinomycetes</taxon>
        <taxon>Mycobacteriales</taxon>
        <taxon>Mycobacteriaceae</taxon>
        <taxon>Mycolicibacter</taxon>
    </lineage>
</organism>
<dbReference type="Proteomes" id="UP000825008">
    <property type="component" value="Chromosome"/>
</dbReference>
<evidence type="ECO:0000313" key="25">
    <source>
        <dbReference type="EMBL" id="QZA10244.1"/>
    </source>
</evidence>
<keyword evidence="12" id="KW-0966">Cell projection</keyword>
<dbReference type="PANTHER" id="PTHR12418">
    <property type="entry name" value="ACYL-COENZYME A THIOESTERASE THEM4"/>
    <property type="match status" value="1"/>
</dbReference>
<dbReference type="OrthoDB" id="5505920at2"/>
<evidence type="ECO:0000256" key="16">
    <source>
        <dbReference type="ARBA" id="ARBA00038848"/>
    </source>
</evidence>
<evidence type="ECO:0000256" key="2">
    <source>
        <dbReference type="ARBA" id="ARBA00004496"/>
    </source>
</evidence>
<evidence type="ECO:0000256" key="11">
    <source>
        <dbReference type="ARBA" id="ARBA00023136"/>
    </source>
</evidence>
<comment type="catalytic activity">
    <reaction evidence="23">
        <text>tetradecanoyl-CoA + H2O = tetradecanoate + CoA + H(+)</text>
        <dbReference type="Rhea" id="RHEA:40119"/>
        <dbReference type="ChEBI" id="CHEBI:15377"/>
        <dbReference type="ChEBI" id="CHEBI:15378"/>
        <dbReference type="ChEBI" id="CHEBI:30807"/>
        <dbReference type="ChEBI" id="CHEBI:57287"/>
        <dbReference type="ChEBI" id="CHEBI:57385"/>
    </reaction>
    <physiologicalReaction direction="left-to-right" evidence="23">
        <dbReference type="Rhea" id="RHEA:40120"/>
    </physiologicalReaction>
</comment>
<dbReference type="KEGG" id="mher:K3U94_19045"/>
<evidence type="ECO:0000256" key="20">
    <source>
        <dbReference type="ARBA" id="ARBA00047734"/>
    </source>
</evidence>
<sequence length="152" mass="15888">MGCGPQNPHGLQLVAYRSGDTVYADVTFDERHIGAPGLAHGGAIAAACDDVLGFALWIAGAPAVTRSLTVEYLQPVVLHRSHRITARIASREGRVLDIGATGTDPEGLTRFTARAVFVVVAVDHFAAYGDVAAFEHLLRLLGDTGAPSDPGS</sequence>
<dbReference type="InterPro" id="IPR006683">
    <property type="entry name" value="Thioestr_dom"/>
</dbReference>
<comment type="catalytic activity">
    <reaction evidence="14">
        <text>(9Z)-octadecenoyl-CoA + H2O = (9Z)-octadecenoate + CoA + H(+)</text>
        <dbReference type="Rhea" id="RHEA:40139"/>
        <dbReference type="ChEBI" id="CHEBI:15377"/>
        <dbReference type="ChEBI" id="CHEBI:15378"/>
        <dbReference type="ChEBI" id="CHEBI:30823"/>
        <dbReference type="ChEBI" id="CHEBI:57287"/>
        <dbReference type="ChEBI" id="CHEBI:57387"/>
    </reaction>
    <physiologicalReaction direction="left-to-right" evidence="14">
        <dbReference type="Rhea" id="RHEA:40140"/>
    </physiologicalReaction>
</comment>
<dbReference type="InterPro" id="IPR052365">
    <property type="entry name" value="THEM4/THEM5_acyl-CoA_thioest"/>
</dbReference>
<evidence type="ECO:0000256" key="6">
    <source>
        <dbReference type="ARBA" id="ARBA00022703"/>
    </source>
</evidence>
<keyword evidence="6" id="KW-0053">Apoptosis</keyword>
<dbReference type="AlphaFoldDB" id="A0A9X7WMU6"/>
<comment type="subcellular location">
    <subcellularLocation>
        <location evidence="3">Cell projection</location>
        <location evidence="3">Ruffle membrane</location>
    </subcellularLocation>
    <subcellularLocation>
        <location evidence="2">Cytoplasm</location>
    </subcellularLocation>
    <subcellularLocation>
        <location evidence="1">Membrane</location>
        <topology evidence="1">Peripheral membrane protein</topology>
    </subcellularLocation>
</comment>
<comment type="similarity">
    <text evidence="15">Belongs to the THEM4/THEM5 thioesterase family.</text>
</comment>
<evidence type="ECO:0000256" key="3">
    <source>
        <dbReference type="ARBA" id="ARBA00004632"/>
    </source>
</evidence>
<dbReference type="GO" id="GO:0016787">
    <property type="term" value="F:hydrolase activity"/>
    <property type="evidence" value="ECO:0007669"/>
    <property type="project" value="UniProtKB-KW"/>
</dbReference>
<evidence type="ECO:0000256" key="13">
    <source>
        <dbReference type="ARBA" id="ARBA00035852"/>
    </source>
</evidence>
<evidence type="ECO:0000256" key="9">
    <source>
        <dbReference type="ARBA" id="ARBA00022946"/>
    </source>
</evidence>
<accession>A0A9X7WMU6</accession>